<keyword evidence="2" id="KW-0732">Signal</keyword>
<organism evidence="3">
    <name type="scientific">Oceaniferula spumae</name>
    <dbReference type="NCBI Taxonomy" id="2979115"/>
    <lineage>
        <taxon>Bacteria</taxon>
        <taxon>Pseudomonadati</taxon>
        <taxon>Verrucomicrobiota</taxon>
        <taxon>Verrucomicrobiia</taxon>
        <taxon>Verrucomicrobiales</taxon>
        <taxon>Verrucomicrobiaceae</taxon>
        <taxon>Oceaniferula</taxon>
    </lineage>
</organism>
<evidence type="ECO:0008006" key="4">
    <source>
        <dbReference type="Google" id="ProtNLM"/>
    </source>
</evidence>
<accession>A0AAT9FQR1</accession>
<dbReference type="AlphaFoldDB" id="A0AAT9FQR1"/>
<sequence>MIRAYPLAAFGFLLTFCTNATAEEKEPDRAWQEGYDPIVEGPYVYTSMRVPSDTHLKLSAIEDIPEQDPFVPHDPKIKAARDRLLNKTFPIIPRASLPKCLPLGNDYRSLSKLVIDNGVALKGNEWILLATDHEGFSRVHFCTTLGNADIIQQIFLGGCRHAPHSVNQLATLVSVENQVFQDTAWTLDKLNQLSPVIHARYGVQGRSGEKSNTRFAEAKQQIAYYETEPTIGENYQLLDYRVAFSNKLMTPPTQVSLATAITMNIGHPFVLDCGLHGTPHRNYFLILQSRMANQDSHNRLHPLVSLKKIDGIYAMPTKITPPQKADTPFVTHAYRANIRFLQDLRQKVEHHGKADGDAPFGNNDPKKRKIPLPPVRLTNLKDTKHYSTKDVVYDITPHLKHLGIPLFRDEWVYYNLTKNQLIIHGVPKLHTGILRYARMLSPTPRMMKIQAHIVEVDREGLSMPNWSLKAVSAANPKTLAKYSIPVRSGEKGTCGTITSRTTVKDPETGQTKEIDDYEFETEPTLTEDSKSIEMRFSIFTPPLGDSKRAITVISALAIPDGKPAIIELGHPNSATRTHLLILTADVITPDGSFYRDRFQPVE</sequence>
<proteinExistence type="predicted"/>
<dbReference type="KEGG" id="osu:NT6N_33580"/>
<dbReference type="EMBL" id="AP026866">
    <property type="protein sequence ID" value="BDS08318.1"/>
    <property type="molecule type" value="Genomic_DNA"/>
</dbReference>
<reference evidence="3" key="1">
    <citation type="submission" date="2024-07" db="EMBL/GenBank/DDBJ databases">
        <title>Complete genome sequence of Verrucomicrobiaceae bacterium NT6N.</title>
        <authorList>
            <person name="Huang C."/>
            <person name="Takami H."/>
            <person name="Hamasaki K."/>
        </authorList>
    </citation>
    <scope>NUCLEOTIDE SEQUENCE</scope>
    <source>
        <strain evidence="3">NT6N</strain>
    </source>
</reference>
<feature type="signal peptide" evidence="2">
    <location>
        <begin position="1"/>
        <end position="22"/>
    </location>
</feature>
<name>A0AAT9FQR1_9BACT</name>
<gene>
    <name evidence="3" type="ORF">NT6N_33580</name>
</gene>
<feature type="region of interest" description="Disordered" evidence="1">
    <location>
        <begin position="352"/>
        <end position="372"/>
    </location>
</feature>
<evidence type="ECO:0000256" key="1">
    <source>
        <dbReference type="SAM" id="MobiDB-lite"/>
    </source>
</evidence>
<evidence type="ECO:0000313" key="3">
    <source>
        <dbReference type="EMBL" id="BDS08318.1"/>
    </source>
</evidence>
<evidence type="ECO:0000256" key="2">
    <source>
        <dbReference type="SAM" id="SignalP"/>
    </source>
</evidence>
<feature type="chain" id="PRO_5043961343" description="Secreted protein" evidence="2">
    <location>
        <begin position="23"/>
        <end position="602"/>
    </location>
</feature>
<protein>
    <recommendedName>
        <fullName evidence="4">Secreted protein</fullName>
    </recommendedName>
</protein>